<organism evidence="1">
    <name type="scientific">Myoviridae sp. ctsip2</name>
    <dbReference type="NCBI Taxonomy" id="2826705"/>
    <lineage>
        <taxon>Viruses</taxon>
        <taxon>Duplodnaviria</taxon>
        <taxon>Heunggongvirae</taxon>
        <taxon>Uroviricota</taxon>
        <taxon>Caudoviricetes</taxon>
    </lineage>
</organism>
<accession>A0A8S5N6J6</accession>
<dbReference type="EMBL" id="BK015070">
    <property type="protein sequence ID" value="DAD89864.1"/>
    <property type="molecule type" value="Genomic_DNA"/>
</dbReference>
<protein>
    <submittedName>
        <fullName evidence="1">Uncharacterized protein</fullName>
    </submittedName>
</protein>
<name>A0A8S5N6J6_9CAUD</name>
<evidence type="ECO:0000313" key="1">
    <source>
        <dbReference type="EMBL" id="DAD89864.1"/>
    </source>
</evidence>
<proteinExistence type="predicted"/>
<sequence length="143" mass="16034">MSKNAKPIHWNKIKAEYLQGAFPRELAKKFGITAKQISDKANSEKWVQQKAQISEKVRENVEEKISRITNLALDRLEEILEGSILRPDFVSAIGKAIDISGLKTAKQEITGIDGSPIIQKVFVTPEEVKEVDKHIEGVINERG</sequence>
<reference evidence="1" key="1">
    <citation type="journal article" date="2021" name="Proc. Natl. Acad. Sci. U.S.A.">
        <title>A Catalog of Tens of Thousands of Viruses from Human Metagenomes Reveals Hidden Associations with Chronic Diseases.</title>
        <authorList>
            <person name="Tisza M.J."/>
            <person name="Buck C.B."/>
        </authorList>
    </citation>
    <scope>NUCLEOTIDE SEQUENCE</scope>
    <source>
        <strain evidence="1">Ctsip2</strain>
    </source>
</reference>